<keyword evidence="6 7" id="KW-0694">RNA-binding</keyword>
<dbReference type="InterPro" id="IPR011530">
    <property type="entry name" value="rRNA_adenine_dimethylase"/>
</dbReference>
<dbReference type="PROSITE" id="PS01131">
    <property type="entry name" value="RRNA_A_DIMETH"/>
    <property type="match status" value="1"/>
</dbReference>
<evidence type="ECO:0000259" key="9">
    <source>
        <dbReference type="SMART" id="SM00650"/>
    </source>
</evidence>
<dbReference type="Proteomes" id="UP000178086">
    <property type="component" value="Unassembled WGS sequence"/>
</dbReference>
<organism evidence="10 11">
    <name type="scientific">Candidatus Aquicultor primus</name>
    <dbReference type="NCBI Taxonomy" id="1797195"/>
    <lineage>
        <taxon>Bacteria</taxon>
        <taxon>Bacillati</taxon>
        <taxon>Actinomycetota</taxon>
        <taxon>Candidatus Aquicultoria</taxon>
        <taxon>Candidatus Aquicultorales</taxon>
        <taxon>Candidatus Aquicultoraceae</taxon>
        <taxon>Candidatus Aquicultor</taxon>
    </lineage>
</organism>
<evidence type="ECO:0000256" key="1">
    <source>
        <dbReference type="ARBA" id="ARBA00022490"/>
    </source>
</evidence>
<keyword evidence="5 7" id="KW-0949">S-adenosyl-L-methionine</keyword>
<keyword evidence="2 7" id="KW-0698">rRNA processing</keyword>
<dbReference type="PANTHER" id="PTHR11727:SF7">
    <property type="entry name" value="DIMETHYLADENOSINE TRANSFERASE-RELATED"/>
    <property type="match status" value="1"/>
</dbReference>
<dbReference type="InterPro" id="IPR023165">
    <property type="entry name" value="rRNA_Ade_diMease-like_C"/>
</dbReference>
<dbReference type="InterPro" id="IPR001737">
    <property type="entry name" value="KsgA/Erm"/>
</dbReference>
<feature type="binding site" evidence="7 8">
    <location>
        <position position="75"/>
    </location>
    <ligand>
        <name>S-adenosyl-L-methionine</name>
        <dbReference type="ChEBI" id="CHEBI:59789"/>
    </ligand>
</feature>
<sequence length="287" mass="31665">MTLATPHATLEVVKKFSLRLDKSLGQHFLVDQNILNKIVDAAELSADDVVLEVGPGIGTLTQALAERAGKVISLELDRRLEPVLEYTLHDFPNAEVVFIDALKADLLHLPGHLPVPNKLVANLPYQIATPLLAGYLDNFEELNLYVVMIQKEVADRVTAKPATRDYGVFSVKAQFYCDISKVATISRNVFIPPPEVSSAVIKMERYAKPSAAVADRDLFFAVVKGAFGMRRKTIKNALAGSEPLHLDPSTSGELLHRAGIDPLRRGETLSMDEFARIANVIYKETHR</sequence>
<dbReference type="AlphaFoldDB" id="A0A1F2UH94"/>
<dbReference type="PANTHER" id="PTHR11727">
    <property type="entry name" value="DIMETHYLADENOSINE TRANSFERASE"/>
    <property type="match status" value="1"/>
</dbReference>
<evidence type="ECO:0000256" key="4">
    <source>
        <dbReference type="ARBA" id="ARBA00022679"/>
    </source>
</evidence>
<comment type="similarity">
    <text evidence="7">Belongs to the class I-like SAM-binding methyltransferase superfamily. rRNA adenine N(6)-methyltransferase family. RsmA subfamily.</text>
</comment>
<feature type="binding site" evidence="7 8">
    <location>
        <position position="122"/>
    </location>
    <ligand>
        <name>S-adenosyl-L-methionine</name>
        <dbReference type="ChEBI" id="CHEBI:59789"/>
    </ligand>
</feature>
<dbReference type="InterPro" id="IPR020596">
    <property type="entry name" value="rRNA_Ade_Mease_Trfase_CS"/>
</dbReference>
<dbReference type="InterPro" id="IPR029063">
    <property type="entry name" value="SAM-dependent_MTases_sf"/>
</dbReference>
<evidence type="ECO:0000256" key="2">
    <source>
        <dbReference type="ARBA" id="ARBA00022552"/>
    </source>
</evidence>
<comment type="caution">
    <text evidence="10">The sequence shown here is derived from an EMBL/GenBank/DDBJ whole genome shotgun (WGS) entry which is preliminary data.</text>
</comment>
<dbReference type="FunFam" id="3.40.50.150:FF:000023">
    <property type="entry name" value="Ribosomal RNA small subunit methyltransferase A"/>
    <property type="match status" value="1"/>
</dbReference>
<dbReference type="GO" id="GO:0005829">
    <property type="term" value="C:cytosol"/>
    <property type="evidence" value="ECO:0007669"/>
    <property type="project" value="TreeGrafter"/>
</dbReference>
<keyword evidence="4 7" id="KW-0808">Transferase</keyword>
<evidence type="ECO:0000256" key="6">
    <source>
        <dbReference type="ARBA" id="ARBA00022884"/>
    </source>
</evidence>
<keyword evidence="1 7" id="KW-0963">Cytoplasm</keyword>
<dbReference type="InterPro" id="IPR020598">
    <property type="entry name" value="rRNA_Ade_methylase_Trfase_N"/>
</dbReference>
<name>A0A1F2UH94_9ACTN</name>
<evidence type="ECO:0000313" key="10">
    <source>
        <dbReference type="EMBL" id="OFW32404.1"/>
    </source>
</evidence>
<dbReference type="GO" id="GO:0052908">
    <property type="term" value="F:16S rRNA (adenine(1518)-N(6)/adenine(1519)-N(6))-dimethyltransferase activity"/>
    <property type="evidence" value="ECO:0007669"/>
    <property type="project" value="UniProtKB-EC"/>
</dbReference>
<evidence type="ECO:0000256" key="8">
    <source>
        <dbReference type="PROSITE-ProRule" id="PRU01026"/>
    </source>
</evidence>
<dbReference type="SMART" id="SM00650">
    <property type="entry name" value="rADc"/>
    <property type="match status" value="1"/>
</dbReference>
<dbReference type="EMBL" id="MELI01000096">
    <property type="protein sequence ID" value="OFW32404.1"/>
    <property type="molecule type" value="Genomic_DNA"/>
</dbReference>
<feature type="binding site" evidence="7 8">
    <location>
        <position position="27"/>
    </location>
    <ligand>
        <name>S-adenosyl-L-methionine</name>
        <dbReference type="ChEBI" id="CHEBI:59789"/>
    </ligand>
</feature>
<dbReference type="EC" id="2.1.1.182" evidence="7"/>
<evidence type="ECO:0000256" key="5">
    <source>
        <dbReference type="ARBA" id="ARBA00022691"/>
    </source>
</evidence>
<proteinExistence type="inferred from homology"/>
<dbReference type="GO" id="GO:0003723">
    <property type="term" value="F:RNA binding"/>
    <property type="evidence" value="ECO:0007669"/>
    <property type="project" value="UniProtKB-UniRule"/>
</dbReference>
<comment type="function">
    <text evidence="7">Specifically dimethylates two adjacent adenosines (A1518 and A1519) in the loop of a conserved hairpin near the 3'-end of 16S rRNA in the 30S particle. May play a critical role in biogenesis of 30S subunits.</text>
</comment>
<evidence type="ECO:0000256" key="7">
    <source>
        <dbReference type="HAMAP-Rule" id="MF_00607"/>
    </source>
</evidence>
<dbReference type="Gene3D" id="1.10.8.100">
    <property type="entry name" value="Ribosomal RNA adenine dimethylase-like, domain 2"/>
    <property type="match status" value="1"/>
</dbReference>
<evidence type="ECO:0000256" key="3">
    <source>
        <dbReference type="ARBA" id="ARBA00022603"/>
    </source>
</evidence>
<dbReference type="Pfam" id="PF00398">
    <property type="entry name" value="RrnaAD"/>
    <property type="match status" value="1"/>
</dbReference>
<evidence type="ECO:0000313" key="11">
    <source>
        <dbReference type="Proteomes" id="UP000178086"/>
    </source>
</evidence>
<feature type="binding site" evidence="7 8">
    <location>
        <position position="100"/>
    </location>
    <ligand>
        <name>S-adenosyl-L-methionine</name>
        <dbReference type="ChEBI" id="CHEBI:59789"/>
    </ligand>
</feature>
<reference evidence="10 11" key="1">
    <citation type="journal article" date="2016" name="Nat. Commun.">
        <title>Thousands of microbial genomes shed light on interconnected biogeochemical processes in an aquifer system.</title>
        <authorList>
            <person name="Anantharaman K."/>
            <person name="Brown C.T."/>
            <person name="Hug L.A."/>
            <person name="Sharon I."/>
            <person name="Castelle C.J."/>
            <person name="Probst A.J."/>
            <person name="Thomas B.C."/>
            <person name="Singh A."/>
            <person name="Wilkins M.J."/>
            <person name="Karaoz U."/>
            <person name="Brodie E.L."/>
            <person name="Williams K.H."/>
            <person name="Hubbard S.S."/>
            <person name="Banfield J.F."/>
        </authorList>
    </citation>
    <scope>NUCLEOTIDE SEQUENCE [LARGE SCALE GENOMIC DNA]</scope>
</reference>
<dbReference type="Gene3D" id="3.40.50.150">
    <property type="entry name" value="Vaccinia Virus protein VP39"/>
    <property type="match status" value="1"/>
</dbReference>
<comment type="subcellular location">
    <subcellularLocation>
        <location evidence="7">Cytoplasm</location>
    </subcellularLocation>
</comment>
<accession>A0A1F2UH94</accession>
<feature type="binding site" evidence="7 8">
    <location>
        <position position="29"/>
    </location>
    <ligand>
        <name>S-adenosyl-L-methionine</name>
        <dbReference type="ChEBI" id="CHEBI:59789"/>
    </ligand>
</feature>
<dbReference type="SUPFAM" id="SSF53335">
    <property type="entry name" value="S-adenosyl-L-methionine-dependent methyltransferases"/>
    <property type="match status" value="1"/>
</dbReference>
<protein>
    <recommendedName>
        <fullName evidence="7">Ribosomal RNA small subunit methyltransferase A</fullName>
        <ecNumber evidence="7">2.1.1.182</ecNumber>
    </recommendedName>
    <alternativeName>
        <fullName evidence="7">16S rRNA (adenine(1518)-N(6)/adenine(1519)-N(6))-dimethyltransferase</fullName>
    </alternativeName>
    <alternativeName>
        <fullName evidence="7">16S rRNA dimethyladenosine transferase</fullName>
    </alternativeName>
    <alternativeName>
        <fullName evidence="7">16S rRNA dimethylase</fullName>
    </alternativeName>
    <alternativeName>
        <fullName evidence="7">S-adenosylmethionine-6-N', N'-adenosyl(rRNA) dimethyltransferase</fullName>
    </alternativeName>
</protein>
<comment type="catalytic activity">
    <reaction evidence="7">
        <text>adenosine(1518)/adenosine(1519) in 16S rRNA + 4 S-adenosyl-L-methionine = N(6)-dimethyladenosine(1518)/N(6)-dimethyladenosine(1519) in 16S rRNA + 4 S-adenosyl-L-homocysteine + 4 H(+)</text>
        <dbReference type="Rhea" id="RHEA:19609"/>
        <dbReference type="Rhea" id="RHEA-COMP:10232"/>
        <dbReference type="Rhea" id="RHEA-COMP:10233"/>
        <dbReference type="ChEBI" id="CHEBI:15378"/>
        <dbReference type="ChEBI" id="CHEBI:57856"/>
        <dbReference type="ChEBI" id="CHEBI:59789"/>
        <dbReference type="ChEBI" id="CHEBI:74411"/>
        <dbReference type="ChEBI" id="CHEBI:74493"/>
        <dbReference type="EC" id="2.1.1.182"/>
    </reaction>
</comment>
<feature type="domain" description="Ribosomal RNA adenine methylase transferase N-terminal" evidence="9">
    <location>
        <begin position="34"/>
        <end position="207"/>
    </location>
</feature>
<keyword evidence="3 7" id="KW-0489">Methyltransferase</keyword>
<dbReference type="HAMAP" id="MF_00607">
    <property type="entry name" value="16SrRNA_methyltr_A"/>
    <property type="match status" value="1"/>
</dbReference>
<feature type="binding site" evidence="7 8">
    <location>
        <position position="54"/>
    </location>
    <ligand>
        <name>S-adenosyl-L-methionine</name>
        <dbReference type="ChEBI" id="CHEBI:59789"/>
    </ligand>
</feature>
<gene>
    <name evidence="7" type="primary">rsmA</name>
    <name evidence="7" type="synonym">ksgA</name>
    <name evidence="10" type="ORF">A2074_03515</name>
</gene>
<dbReference type="PROSITE" id="PS51689">
    <property type="entry name" value="SAM_RNA_A_N6_MT"/>
    <property type="match status" value="1"/>
</dbReference>
<dbReference type="NCBIfam" id="TIGR00755">
    <property type="entry name" value="ksgA"/>
    <property type="match status" value="1"/>
</dbReference>
<dbReference type="CDD" id="cd02440">
    <property type="entry name" value="AdoMet_MTases"/>
    <property type="match status" value="1"/>
</dbReference>